<dbReference type="PANTHER" id="PTHR40590:SF1">
    <property type="entry name" value="CYTOPLASMIC PROTEIN"/>
    <property type="match status" value="1"/>
</dbReference>
<gene>
    <name evidence="2" type="ordered locus">Spea_3722</name>
</gene>
<dbReference type="PANTHER" id="PTHR40590">
    <property type="entry name" value="CYTOPLASMIC PROTEIN-RELATED"/>
    <property type="match status" value="1"/>
</dbReference>
<accession>A8H8Z6</accession>
<dbReference type="HOGENOM" id="CLU_057525_0_0_6"/>
<dbReference type="EMBL" id="CP000851">
    <property type="protein sequence ID" value="ABV89033.1"/>
    <property type="molecule type" value="Genomic_DNA"/>
</dbReference>
<dbReference type="KEGG" id="spl:Spea_3722"/>
<dbReference type="OrthoDB" id="357294at2"/>
<name>A8H8Z6_SHEPA</name>
<evidence type="ECO:0000313" key="3">
    <source>
        <dbReference type="Proteomes" id="UP000002608"/>
    </source>
</evidence>
<reference evidence="2 3" key="1">
    <citation type="submission" date="2007-10" db="EMBL/GenBank/DDBJ databases">
        <title>Complete sequence of Shewanella pealeana ATCC 700345.</title>
        <authorList>
            <consortium name="US DOE Joint Genome Institute"/>
            <person name="Copeland A."/>
            <person name="Lucas S."/>
            <person name="Lapidus A."/>
            <person name="Barry K."/>
            <person name="Glavina del Rio T."/>
            <person name="Dalin E."/>
            <person name="Tice H."/>
            <person name="Pitluck S."/>
            <person name="Chertkov O."/>
            <person name="Brettin T."/>
            <person name="Bruce D."/>
            <person name="Detter J.C."/>
            <person name="Han C."/>
            <person name="Schmutz J."/>
            <person name="Larimer F."/>
            <person name="Land M."/>
            <person name="Hauser L."/>
            <person name="Kyrpides N."/>
            <person name="Kim E."/>
            <person name="Zhao J.-S.Z."/>
            <person name="Manno D."/>
            <person name="Hawari J."/>
            <person name="Richardson P."/>
        </authorList>
    </citation>
    <scope>NUCLEOTIDE SEQUENCE [LARGE SCALE GENOMIC DNA]</scope>
    <source>
        <strain evidence="3">ATCC 700345 / ANG-SQ1</strain>
    </source>
</reference>
<dbReference type="RefSeq" id="WP_012156915.1">
    <property type="nucleotide sequence ID" value="NC_009901.1"/>
</dbReference>
<organism evidence="2 3">
    <name type="scientific">Shewanella pealeana (strain ATCC 700345 / ANG-SQ1)</name>
    <dbReference type="NCBI Taxonomy" id="398579"/>
    <lineage>
        <taxon>Bacteria</taxon>
        <taxon>Pseudomonadati</taxon>
        <taxon>Pseudomonadota</taxon>
        <taxon>Gammaproteobacteria</taxon>
        <taxon>Alteromonadales</taxon>
        <taxon>Shewanellaceae</taxon>
        <taxon>Shewanella</taxon>
    </lineage>
</organism>
<dbReference type="CDD" id="cd14789">
    <property type="entry name" value="Tiki"/>
    <property type="match status" value="1"/>
</dbReference>
<dbReference type="AlphaFoldDB" id="A8H8Z6"/>
<protein>
    <submittedName>
        <fullName evidence="2">GumN family protein</fullName>
    </submittedName>
</protein>
<feature type="chain" id="PRO_5002722549" evidence="1">
    <location>
        <begin position="28"/>
        <end position="294"/>
    </location>
</feature>
<evidence type="ECO:0000256" key="1">
    <source>
        <dbReference type="SAM" id="SignalP"/>
    </source>
</evidence>
<proteinExistence type="predicted"/>
<keyword evidence="3" id="KW-1185">Reference proteome</keyword>
<dbReference type="Proteomes" id="UP000002608">
    <property type="component" value="Chromosome"/>
</dbReference>
<dbReference type="InterPro" id="IPR002816">
    <property type="entry name" value="TraB/PrgY/GumN_fam"/>
</dbReference>
<dbReference type="eggNOG" id="COG3735">
    <property type="taxonomic scope" value="Bacteria"/>
</dbReference>
<dbReference type="Pfam" id="PF01963">
    <property type="entry name" value="TraB_PrgY_gumN"/>
    <property type="match status" value="1"/>
</dbReference>
<feature type="signal peptide" evidence="1">
    <location>
        <begin position="1"/>
        <end position="27"/>
    </location>
</feature>
<keyword evidence="1" id="KW-0732">Signal</keyword>
<dbReference type="STRING" id="398579.Spea_3722"/>
<sequence>MIATSVVRRLFTSVGLAMLFVSLATKADPGDKPPFYQISYQGQIAYLLGSIHIGEANFFPLADQIEQAYQNSAALVVEADIRDANVPALLAKYGSKQLPMDAETQSILSQYCQDKLSFCAAIQSYAPWLQSMQVSIGRYAALGYSGNYGVDAVLVEKAGTKPIYQLESAEFQFELLSSFDADTQWSMVREAIEAPDADMLKLISAWRSGDETELADLMEGEMLREGETEMVEKMLWGRNQTMAQGIVKLMQSADTAQPLFVVVGAGHLVGQKSVQSYLLPLGVEAKNCWKQQCL</sequence>
<evidence type="ECO:0000313" key="2">
    <source>
        <dbReference type="EMBL" id="ABV89033.1"/>
    </source>
</evidence>
<dbReference type="InterPro" id="IPR047111">
    <property type="entry name" value="YbaP-like"/>
</dbReference>